<dbReference type="Gene3D" id="2.130.10.10">
    <property type="entry name" value="YVTN repeat-like/Quinoprotein amine dehydrogenase"/>
    <property type="match status" value="3"/>
</dbReference>
<accession>A0A146KF56</accession>
<protein>
    <submittedName>
        <fullName evidence="1">Uncharacterized protein</fullName>
    </submittedName>
</protein>
<dbReference type="SUPFAM" id="SSF50978">
    <property type="entry name" value="WD40 repeat-like"/>
    <property type="match status" value="1"/>
</dbReference>
<organism evidence="1">
    <name type="scientific">Trepomonas sp. PC1</name>
    <dbReference type="NCBI Taxonomy" id="1076344"/>
    <lineage>
        <taxon>Eukaryota</taxon>
        <taxon>Metamonada</taxon>
        <taxon>Diplomonadida</taxon>
        <taxon>Hexamitidae</taxon>
        <taxon>Hexamitinae</taxon>
        <taxon>Trepomonas</taxon>
    </lineage>
</organism>
<feature type="non-terminal residue" evidence="1">
    <location>
        <position position="1"/>
    </location>
</feature>
<dbReference type="GO" id="GO:0005769">
    <property type="term" value="C:early endosome"/>
    <property type="evidence" value="ECO:0007669"/>
    <property type="project" value="TreeGrafter"/>
</dbReference>
<feature type="non-terminal residue" evidence="1">
    <location>
        <position position="312"/>
    </location>
</feature>
<proteinExistence type="predicted"/>
<dbReference type="EMBL" id="GDID01002092">
    <property type="protein sequence ID" value="JAP94514.1"/>
    <property type="molecule type" value="Transcribed_RNA"/>
</dbReference>
<evidence type="ECO:0000313" key="1">
    <source>
        <dbReference type="EMBL" id="JAP94514.1"/>
    </source>
</evidence>
<dbReference type="InterPro" id="IPR015943">
    <property type="entry name" value="WD40/YVTN_repeat-like_dom_sf"/>
</dbReference>
<dbReference type="PANTHER" id="PTHR46189">
    <property type="entry name" value="LD41958P"/>
    <property type="match status" value="1"/>
</dbReference>
<gene>
    <name evidence="1" type="ORF">TPC1_12806</name>
</gene>
<reference evidence="1" key="1">
    <citation type="submission" date="2015-07" db="EMBL/GenBank/DDBJ databases">
        <title>Adaptation to a free-living lifestyle via gene acquisitions in the diplomonad Trepomonas sp. PC1.</title>
        <authorList>
            <person name="Xu F."/>
            <person name="Jerlstrom-Hultqvist J."/>
            <person name="Kolisko M."/>
            <person name="Simpson A.G.B."/>
            <person name="Roger A.J."/>
            <person name="Svard S.G."/>
            <person name="Andersson J.O."/>
        </authorList>
    </citation>
    <scope>NUCLEOTIDE SEQUENCE</scope>
    <source>
        <strain evidence="1">PC1</strain>
    </source>
</reference>
<dbReference type="Pfam" id="PF00400">
    <property type="entry name" value="WD40"/>
    <property type="match status" value="2"/>
</dbReference>
<dbReference type="InterPro" id="IPR042234">
    <property type="entry name" value="WDFY1/WDFY2"/>
</dbReference>
<dbReference type="SMART" id="SM00320">
    <property type="entry name" value="WD40"/>
    <property type="match status" value="3"/>
</dbReference>
<dbReference type="PANTHER" id="PTHR46189:SF1">
    <property type="entry name" value="LD41958P"/>
    <property type="match status" value="1"/>
</dbReference>
<dbReference type="InterPro" id="IPR036322">
    <property type="entry name" value="WD40_repeat_dom_sf"/>
</dbReference>
<dbReference type="AlphaFoldDB" id="A0A146KF56"/>
<sequence length="312" mass="35085">QSLQTINASGKGVEAVVQLKNGNLIVATTDCQIIQYKIKNTEYDQVCRITVQKQPHTIGYDTKREQIYVGCARGIVEQIQVESECLTLIKSHKWSKREIAHVTYRLDSDTIMCAGFAGSFVVYQPKTDTVLQDLLISEDPIRYIRYDDVGGKLYLGTHGNGIPVFKILEPELGDEPILQYTLGQTDEKLFHKDPVRCILLDPRTRYMFSCDHAGKILVWHAGQAAEEKQMPALGELTGHKGHKIRSMCWLHDQKALFSAGEDGKILAHNVGMQKTCGSWQAHNDQLMGVDEIRLQQGVGVMSWAKDGRVCIW</sequence>
<name>A0A146KF56_9EUKA</name>
<dbReference type="InterPro" id="IPR001680">
    <property type="entry name" value="WD40_rpt"/>
</dbReference>